<dbReference type="AlphaFoldDB" id="A0A2Z5N5F0"/>
<dbReference type="Proteomes" id="UP000253104">
    <property type="component" value="Chromosome mHSR5_B"/>
</dbReference>
<dbReference type="InterPro" id="IPR009057">
    <property type="entry name" value="Homeodomain-like_sf"/>
</dbReference>
<proteinExistence type="predicted"/>
<dbReference type="InterPro" id="IPR001647">
    <property type="entry name" value="HTH_TetR"/>
</dbReference>
<dbReference type="GO" id="GO:0000976">
    <property type="term" value="F:transcription cis-regulatory region binding"/>
    <property type="evidence" value="ECO:0007669"/>
    <property type="project" value="TreeGrafter"/>
</dbReference>
<feature type="domain" description="HTH tetR-type" evidence="3">
    <location>
        <begin position="13"/>
        <end position="73"/>
    </location>
</feature>
<name>A0A2Z5N5F0_BURPY</name>
<evidence type="ECO:0000313" key="4">
    <source>
        <dbReference type="EMBL" id="AXF24791.1"/>
    </source>
</evidence>
<dbReference type="PANTHER" id="PTHR30055:SF241">
    <property type="entry name" value="TRANSCRIPTIONAL REGULATORY PROTEIN"/>
    <property type="match status" value="1"/>
</dbReference>
<dbReference type="Gene3D" id="1.10.357.10">
    <property type="entry name" value="Tetracycline Repressor, domain 2"/>
    <property type="match status" value="1"/>
</dbReference>
<feature type="DNA-binding region" description="H-T-H motif" evidence="2">
    <location>
        <begin position="36"/>
        <end position="55"/>
    </location>
</feature>
<evidence type="ECO:0000256" key="2">
    <source>
        <dbReference type="PROSITE-ProRule" id="PRU00335"/>
    </source>
</evidence>
<dbReference type="EMBL" id="CP024903">
    <property type="protein sequence ID" value="AXF24791.1"/>
    <property type="molecule type" value="Genomic_DNA"/>
</dbReference>
<organism evidence="4 5">
    <name type="scientific">Burkholderia pyrrocinia</name>
    <name type="common">Pseudomonas pyrrocinia</name>
    <dbReference type="NCBI Taxonomy" id="60550"/>
    <lineage>
        <taxon>Bacteria</taxon>
        <taxon>Pseudomonadati</taxon>
        <taxon>Pseudomonadota</taxon>
        <taxon>Betaproteobacteria</taxon>
        <taxon>Burkholderiales</taxon>
        <taxon>Burkholderiaceae</taxon>
        <taxon>Burkholderia</taxon>
        <taxon>Burkholderia cepacia complex</taxon>
    </lineage>
</organism>
<dbReference type="SUPFAM" id="SSF48498">
    <property type="entry name" value="Tetracyclin repressor-like, C-terminal domain"/>
    <property type="match status" value="1"/>
</dbReference>
<gene>
    <name evidence="4" type="ORF">CUJ89_31635</name>
</gene>
<dbReference type="OrthoDB" id="5816932at2"/>
<dbReference type="GO" id="GO:0003700">
    <property type="term" value="F:DNA-binding transcription factor activity"/>
    <property type="evidence" value="ECO:0007669"/>
    <property type="project" value="TreeGrafter"/>
</dbReference>
<evidence type="ECO:0000259" key="3">
    <source>
        <dbReference type="PROSITE" id="PS50977"/>
    </source>
</evidence>
<dbReference type="PROSITE" id="PS50977">
    <property type="entry name" value="HTH_TETR_2"/>
    <property type="match status" value="1"/>
</dbReference>
<sequence length="215" mass="23622">MDTKRLTRAQRRDATRERLLDAARTIFAEQGYAVVSVEAIATAAGHTRGAFYSNFRSKTDLLFELMRRDHDAAAAELRRIVDADGTCEDAERALLDYWRRHAGQHASRLMWMEAQLQAARDPRFRARFGVFLRERQEQAAACLSAFAARAGTSLSLPAEVLAFGLTALCDGVQSCRAADPRGATDTLADAVLAGFLTRAVFDHGSKPGQDFSVGL</sequence>
<accession>A0A2Z5N5F0</accession>
<dbReference type="PRINTS" id="PR00455">
    <property type="entry name" value="HTHTETR"/>
</dbReference>
<dbReference type="SUPFAM" id="SSF46689">
    <property type="entry name" value="Homeodomain-like"/>
    <property type="match status" value="1"/>
</dbReference>
<dbReference type="InterPro" id="IPR050109">
    <property type="entry name" value="HTH-type_TetR-like_transc_reg"/>
</dbReference>
<evidence type="ECO:0000313" key="5">
    <source>
        <dbReference type="Proteomes" id="UP000253104"/>
    </source>
</evidence>
<evidence type="ECO:0000256" key="1">
    <source>
        <dbReference type="ARBA" id="ARBA00023125"/>
    </source>
</evidence>
<reference evidence="4 5" key="1">
    <citation type="journal article" date="2018" name="ISME J.">
        <title>Involvement of Burkholderiaceae and sulfurous volatiles in disease-suppressive soils.</title>
        <authorList>
            <person name="Carrion V.J."/>
            <person name="Cordovez V."/>
            <person name="Tyc O."/>
            <person name="Etalo D.W."/>
            <person name="de Bruijn I."/>
            <person name="de Jager V.C."/>
            <person name="Medema M.H."/>
            <person name="Eberl L."/>
            <person name="Raaijmakers J.M."/>
        </authorList>
    </citation>
    <scope>NUCLEOTIDE SEQUENCE [LARGE SCALE GENOMIC DNA]</scope>
    <source>
        <strain evidence="5">mHSR5</strain>
    </source>
</reference>
<dbReference type="RefSeq" id="WP_114181160.1">
    <property type="nucleotide sequence ID" value="NZ_CP024903.1"/>
</dbReference>
<keyword evidence="1 2" id="KW-0238">DNA-binding</keyword>
<dbReference type="Pfam" id="PF00440">
    <property type="entry name" value="TetR_N"/>
    <property type="match status" value="1"/>
</dbReference>
<protein>
    <submittedName>
        <fullName evidence="4">TetR family transcriptional regulator</fullName>
    </submittedName>
</protein>
<dbReference type="PANTHER" id="PTHR30055">
    <property type="entry name" value="HTH-TYPE TRANSCRIPTIONAL REGULATOR RUTR"/>
    <property type="match status" value="1"/>
</dbReference>
<dbReference type="InterPro" id="IPR036271">
    <property type="entry name" value="Tet_transcr_reg_TetR-rel_C_sf"/>
</dbReference>